<dbReference type="AlphaFoldDB" id="A0A0L0BNB4"/>
<keyword evidence="3" id="KW-1185">Reference proteome</keyword>
<name>A0A0L0BNB4_LUCCU</name>
<feature type="region of interest" description="Disordered" evidence="1">
    <location>
        <begin position="144"/>
        <end position="176"/>
    </location>
</feature>
<dbReference type="EMBL" id="JRES01001623">
    <property type="protein sequence ID" value="KNC21408.1"/>
    <property type="molecule type" value="Genomic_DNA"/>
</dbReference>
<reference evidence="2 3" key="1">
    <citation type="journal article" date="2015" name="Nat. Commun.">
        <title>Lucilia cuprina genome unlocks parasitic fly biology to underpin future interventions.</title>
        <authorList>
            <person name="Anstead C.A."/>
            <person name="Korhonen P.K."/>
            <person name="Young N.D."/>
            <person name="Hall R.S."/>
            <person name="Jex A.R."/>
            <person name="Murali S.C."/>
            <person name="Hughes D.S."/>
            <person name="Lee S.F."/>
            <person name="Perry T."/>
            <person name="Stroehlein A.J."/>
            <person name="Ansell B.R."/>
            <person name="Breugelmans B."/>
            <person name="Hofmann A."/>
            <person name="Qu J."/>
            <person name="Dugan S."/>
            <person name="Lee S.L."/>
            <person name="Chao H."/>
            <person name="Dinh H."/>
            <person name="Han Y."/>
            <person name="Doddapaneni H.V."/>
            <person name="Worley K.C."/>
            <person name="Muzny D.M."/>
            <person name="Ioannidis P."/>
            <person name="Waterhouse R.M."/>
            <person name="Zdobnov E.M."/>
            <person name="James P.J."/>
            <person name="Bagnall N.H."/>
            <person name="Kotze A.C."/>
            <person name="Gibbs R.A."/>
            <person name="Richards S."/>
            <person name="Batterham P."/>
            <person name="Gasser R.B."/>
        </authorList>
    </citation>
    <scope>NUCLEOTIDE SEQUENCE [LARGE SCALE GENOMIC DNA]</scope>
    <source>
        <strain evidence="2 3">LS</strain>
        <tissue evidence="2">Full body</tissue>
    </source>
</reference>
<feature type="compositionally biased region" description="Polar residues" evidence="1">
    <location>
        <begin position="153"/>
        <end position="167"/>
    </location>
</feature>
<organism evidence="2 3">
    <name type="scientific">Lucilia cuprina</name>
    <name type="common">Green bottle fly</name>
    <name type="synonym">Australian sheep blowfly</name>
    <dbReference type="NCBI Taxonomy" id="7375"/>
    <lineage>
        <taxon>Eukaryota</taxon>
        <taxon>Metazoa</taxon>
        <taxon>Ecdysozoa</taxon>
        <taxon>Arthropoda</taxon>
        <taxon>Hexapoda</taxon>
        <taxon>Insecta</taxon>
        <taxon>Pterygota</taxon>
        <taxon>Neoptera</taxon>
        <taxon>Endopterygota</taxon>
        <taxon>Diptera</taxon>
        <taxon>Brachycera</taxon>
        <taxon>Muscomorpha</taxon>
        <taxon>Oestroidea</taxon>
        <taxon>Calliphoridae</taxon>
        <taxon>Luciliinae</taxon>
        <taxon>Lucilia</taxon>
    </lineage>
</organism>
<dbReference type="Proteomes" id="UP000037069">
    <property type="component" value="Unassembled WGS sequence"/>
</dbReference>
<accession>A0A0L0BNB4</accession>
<evidence type="ECO:0000313" key="3">
    <source>
        <dbReference type="Proteomes" id="UP000037069"/>
    </source>
</evidence>
<protein>
    <submittedName>
        <fullName evidence="2">Uncharacterized protein</fullName>
    </submittedName>
</protein>
<comment type="caution">
    <text evidence="2">The sequence shown here is derived from an EMBL/GenBank/DDBJ whole genome shotgun (WGS) entry which is preliminary data.</text>
</comment>
<gene>
    <name evidence="2" type="ORF">FF38_12549</name>
</gene>
<proteinExistence type="predicted"/>
<sequence length="176" mass="20416">MIKKIKSISHLNMAVNRILETFTFDLSFSQQQPTSPLPLLTILTSARNIHICLYTDSATHKHTDIYFLYKNLIVELSKMCRKPLYSYKDPRTTTVWLHLDLLLSLLRSGRRVNVDFNNVLKHSIWESKISIRFGVNINLEKSSLRNNRHHDPNPNTYTDKNAINKINSGADPNIRL</sequence>
<evidence type="ECO:0000313" key="2">
    <source>
        <dbReference type="EMBL" id="KNC21408.1"/>
    </source>
</evidence>
<evidence type="ECO:0000256" key="1">
    <source>
        <dbReference type="SAM" id="MobiDB-lite"/>
    </source>
</evidence>